<keyword evidence="2" id="KW-1185">Reference proteome</keyword>
<sequence length="347" mass="39495">MNEHKENLKEHQQNRKLSASELGDLFTNYVGDTLYCCMFDHQLTVIKDKQIKELLNKGLEISQNHITKLENLFNQESIPVPVGFGEQDLRSDAPRLFSDIFILFYFNQLTRANMTTFSDAIGTSTREDIIEYFEACLDENVQLYEKSLYMLLEKGVDTSPPTIPYPKKVDFIEKEGFTSFIKGKRRPLTALEIKQLQININTNTLGKSLMLAFSQVASSEALRQYFYEGVQLADKQISHLGQMLMKENLPTPKIMDTHISDSTIAPFSDKLMLYHTFLANGIGIQNYGLAISKVLRHDIHSQFVTLSAGIAKYSNKGLNIMIENGWLEEPPTCADREKLSKDTKGTK</sequence>
<organism evidence="1 2">
    <name type="scientific">Piscibacillus salipiscarius</name>
    <dbReference type="NCBI Taxonomy" id="299480"/>
    <lineage>
        <taxon>Bacteria</taxon>
        <taxon>Bacillati</taxon>
        <taxon>Bacillota</taxon>
        <taxon>Bacilli</taxon>
        <taxon>Bacillales</taxon>
        <taxon>Bacillaceae</taxon>
        <taxon>Piscibacillus</taxon>
    </lineage>
</organism>
<dbReference type="InterPro" id="IPR012347">
    <property type="entry name" value="Ferritin-like"/>
</dbReference>
<protein>
    <submittedName>
        <fullName evidence="1">DUF3231 family protein</fullName>
    </submittedName>
</protein>
<dbReference type="Gene3D" id="1.20.1260.10">
    <property type="match status" value="2"/>
</dbReference>
<evidence type="ECO:0000313" key="1">
    <source>
        <dbReference type="EMBL" id="MFD2637306.1"/>
    </source>
</evidence>
<proteinExistence type="predicted"/>
<dbReference type="Pfam" id="PF11553">
    <property type="entry name" value="DUF3231"/>
    <property type="match status" value="2"/>
</dbReference>
<name>A0ABW5Q632_9BACI</name>
<dbReference type="RefSeq" id="WP_377326678.1">
    <property type="nucleotide sequence ID" value="NZ_JBHUMZ010000003.1"/>
</dbReference>
<dbReference type="InterPro" id="IPR021617">
    <property type="entry name" value="DUF3231"/>
</dbReference>
<evidence type="ECO:0000313" key="2">
    <source>
        <dbReference type="Proteomes" id="UP001597452"/>
    </source>
</evidence>
<dbReference type="Proteomes" id="UP001597452">
    <property type="component" value="Unassembled WGS sequence"/>
</dbReference>
<dbReference type="EMBL" id="JBHUMZ010000003">
    <property type="protein sequence ID" value="MFD2637306.1"/>
    <property type="molecule type" value="Genomic_DNA"/>
</dbReference>
<accession>A0ABW5Q632</accession>
<comment type="caution">
    <text evidence="1">The sequence shown here is derived from an EMBL/GenBank/DDBJ whole genome shotgun (WGS) entry which is preliminary data.</text>
</comment>
<gene>
    <name evidence="1" type="ORF">ACFSW4_00210</name>
</gene>
<reference evidence="2" key="1">
    <citation type="journal article" date="2019" name="Int. J. Syst. Evol. Microbiol.">
        <title>The Global Catalogue of Microorganisms (GCM) 10K type strain sequencing project: providing services to taxonomists for standard genome sequencing and annotation.</title>
        <authorList>
            <consortium name="The Broad Institute Genomics Platform"/>
            <consortium name="The Broad Institute Genome Sequencing Center for Infectious Disease"/>
            <person name="Wu L."/>
            <person name="Ma J."/>
        </authorList>
    </citation>
    <scope>NUCLEOTIDE SEQUENCE [LARGE SCALE GENOMIC DNA]</scope>
    <source>
        <strain evidence="2">TISTR 1571</strain>
    </source>
</reference>